<dbReference type="Proteomes" id="UP000528964">
    <property type="component" value="Unassembled WGS sequence"/>
</dbReference>
<dbReference type="EMBL" id="JACIDR010000005">
    <property type="protein sequence ID" value="MBB3974290.1"/>
    <property type="molecule type" value="Genomic_DNA"/>
</dbReference>
<dbReference type="AlphaFoldDB" id="A0A7W6D034"/>
<organism evidence="1 2">
    <name type="scientific">Hansschlegelia beijingensis</name>
    <dbReference type="NCBI Taxonomy" id="1133344"/>
    <lineage>
        <taxon>Bacteria</taxon>
        <taxon>Pseudomonadati</taxon>
        <taxon>Pseudomonadota</taxon>
        <taxon>Alphaproteobacteria</taxon>
        <taxon>Hyphomicrobiales</taxon>
        <taxon>Methylopilaceae</taxon>
        <taxon>Hansschlegelia</taxon>
    </lineage>
</organism>
<evidence type="ECO:0000313" key="2">
    <source>
        <dbReference type="Proteomes" id="UP000528964"/>
    </source>
</evidence>
<keyword evidence="2" id="KW-1185">Reference proteome</keyword>
<gene>
    <name evidence="1" type="ORF">GGR24_002971</name>
</gene>
<comment type="caution">
    <text evidence="1">The sequence shown here is derived from an EMBL/GenBank/DDBJ whole genome shotgun (WGS) entry which is preliminary data.</text>
</comment>
<protein>
    <submittedName>
        <fullName evidence="1">Uncharacterized protein</fullName>
    </submittedName>
</protein>
<dbReference type="RefSeq" id="WP_183396137.1">
    <property type="nucleotide sequence ID" value="NZ_JACIDR010000005.1"/>
</dbReference>
<evidence type="ECO:0000313" key="1">
    <source>
        <dbReference type="EMBL" id="MBB3974290.1"/>
    </source>
</evidence>
<accession>A0A7W6D034</accession>
<sequence>MSLERSSQLEWISPGAGALSLEDLVPAPGQLEPQDFLQVTRVGFSARDDRWKWTGFRGARAPHGFEGVSASREAARLAAEQAYFAD</sequence>
<reference evidence="1 2" key="1">
    <citation type="submission" date="2020-08" db="EMBL/GenBank/DDBJ databases">
        <title>Genomic Encyclopedia of Type Strains, Phase IV (KMG-IV): sequencing the most valuable type-strain genomes for metagenomic binning, comparative biology and taxonomic classification.</title>
        <authorList>
            <person name="Goeker M."/>
        </authorList>
    </citation>
    <scope>NUCLEOTIDE SEQUENCE [LARGE SCALE GENOMIC DNA]</scope>
    <source>
        <strain evidence="1 2">DSM 25481</strain>
    </source>
</reference>
<name>A0A7W6D034_9HYPH</name>
<proteinExistence type="predicted"/>